<protein>
    <submittedName>
        <fullName evidence="1">Uncharacterized protein</fullName>
    </submittedName>
</protein>
<dbReference type="EMBL" id="CAMPGE010020366">
    <property type="protein sequence ID" value="CAI2378619.1"/>
    <property type="molecule type" value="Genomic_DNA"/>
</dbReference>
<name>A0AAD2D2M2_EUPCR</name>
<accession>A0AAD2D2M2</accession>
<keyword evidence="2" id="KW-1185">Reference proteome</keyword>
<gene>
    <name evidence="1" type="ORF">ECRASSUSDP1_LOCUS20017</name>
</gene>
<reference evidence="1" key="1">
    <citation type="submission" date="2023-07" db="EMBL/GenBank/DDBJ databases">
        <authorList>
            <consortium name="AG Swart"/>
            <person name="Singh M."/>
            <person name="Singh A."/>
            <person name="Seah K."/>
            <person name="Emmerich C."/>
        </authorList>
    </citation>
    <scope>NUCLEOTIDE SEQUENCE</scope>
    <source>
        <strain evidence="1">DP1</strain>
    </source>
</reference>
<dbReference type="AlphaFoldDB" id="A0AAD2D2M2"/>
<sequence>MMSQSAQTIDLKTPRTSCSNGIHQERTVCGTLNSFEMVHASFRDNRYSPSKRPYKSLEIDKDQIVEKIVKKGKSSTVKLSRDKNSQSSLFVRVVDEDKNYADSEKVTQKIQKILSDFMTLNSSLSSYRLLSNKITLIRRYGLSKIKTAAKWSKVNKFSRDQEGSLLTAADSDDEANCDVEVETINSPNTWNHLLPIVSS</sequence>
<evidence type="ECO:0000313" key="1">
    <source>
        <dbReference type="EMBL" id="CAI2378619.1"/>
    </source>
</evidence>
<organism evidence="1 2">
    <name type="scientific">Euplotes crassus</name>
    <dbReference type="NCBI Taxonomy" id="5936"/>
    <lineage>
        <taxon>Eukaryota</taxon>
        <taxon>Sar</taxon>
        <taxon>Alveolata</taxon>
        <taxon>Ciliophora</taxon>
        <taxon>Intramacronucleata</taxon>
        <taxon>Spirotrichea</taxon>
        <taxon>Hypotrichia</taxon>
        <taxon>Euplotida</taxon>
        <taxon>Euplotidae</taxon>
        <taxon>Moneuplotes</taxon>
    </lineage>
</organism>
<evidence type="ECO:0000313" key="2">
    <source>
        <dbReference type="Proteomes" id="UP001295684"/>
    </source>
</evidence>
<proteinExistence type="predicted"/>
<dbReference type="Proteomes" id="UP001295684">
    <property type="component" value="Unassembled WGS sequence"/>
</dbReference>
<comment type="caution">
    <text evidence="1">The sequence shown here is derived from an EMBL/GenBank/DDBJ whole genome shotgun (WGS) entry which is preliminary data.</text>
</comment>